<sequence>MNDLVNLSDIVIEALGGVIVVKDAEISCSTFEAYADSERIFEVDRKVTEFAKVTKNENDKIMTFGTLTGINQEHFKEIVERQPPNFVLYDIVAVDDEGNPLNSRVQILLQSSVPTAFRQVTIKAKVRNRYIKEVDYGDEKKRIVKNLYLATCMLIKGSYDKETYESFLNLILNKLSASTYRSKERILFVTNFLEKEIYHMVWYSYLRTEVVES</sequence>
<protein>
    <submittedName>
        <fullName evidence="1">Uncharacterized protein</fullName>
    </submittedName>
</protein>
<proteinExistence type="predicted"/>
<evidence type="ECO:0000313" key="1">
    <source>
        <dbReference type="EMBL" id="UXD22133.1"/>
    </source>
</evidence>
<dbReference type="Proteomes" id="UP001063698">
    <property type="component" value="Chromosome"/>
</dbReference>
<accession>A0A977KAM5</accession>
<dbReference type="EMBL" id="CP006868">
    <property type="protein sequence ID" value="UXD22133.1"/>
    <property type="molecule type" value="Genomic_DNA"/>
</dbReference>
<dbReference type="AlphaFoldDB" id="A0A977KAM5"/>
<organism evidence="1 2">
    <name type="scientific">Ignicoccus pacificus DSM 13166</name>
    <dbReference type="NCBI Taxonomy" id="940294"/>
    <lineage>
        <taxon>Archaea</taxon>
        <taxon>Thermoproteota</taxon>
        <taxon>Thermoprotei</taxon>
        <taxon>Desulfurococcales</taxon>
        <taxon>Desulfurococcaceae</taxon>
        <taxon>Ignicoccus</taxon>
    </lineage>
</organism>
<evidence type="ECO:0000313" key="2">
    <source>
        <dbReference type="Proteomes" id="UP001063698"/>
    </source>
</evidence>
<reference evidence="1" key="1">
    <citation type="submission" date="2013-11" db="EMBL/GenBank/DDBJ databases">
        <title>Comparative genomics of Ignicoccus.</title>
        <authorList>
            <person name="Podar M."/>
        </authorList>
    </citation>
    <scope>NUCLEOTIDE SEQUENCE</scope>
    <source>
        <strain evidence="1">DSM 13166</strain>
    </source>
</reference>
<name>A0A977KAM5_9CREN</name>
<keyword evidence="2" id="KW-1185">Reference proteome</keyword>
<dbReference type="KEGG" id="ipc:IPA_02025"/>
<gene>
    <name evidence="1" type="ORF">IPA_02025</name>
</gene>